<evidence type="ECO:0000256" key="4">
    <source>
        <dbReference type="ARBA" id="ARBA00023306"/>
    </source>
</evidence>
<gene>
    <name evidence="7" type="ORF">FB380_003826</name>
    <name evidence="6" type="ORF">GCM10011589_44220</name>
</gene>
<dbReference type="Proteomes" id="UP000552836">
    <property type="component" value="Unassembled WGS sequence"/>
</dbReference>
<dbReference type="GO" id="GO:0051301">
    <property type="term" value="P:cell division"/>
    <property type="evidence" value="ECO:0007669"/>
    <property type="project" value="UniProtKB-KW"/>
</dbReference>
<dbReference type="Pfam" id="PF04079">
    <property type="entry name" value="SMC_ScpB"/>
    <property type="match status" value="1"/>
</dbReference>
<keyword evidence="4" id="KW-0131">Cell cycle</keyword>
<name>A0A846LV28_9ACTN</name>
<evidence type="ECO:0000256" key="1">
    <source>
        <dbReference type="ARBA" id="ARBA00022490"/>
    </source>
</evidence>
<evidence type="ECO:0000256" key="3">
    <source>
        <dbReference type="ARBA" id="ARBA00022829"/>
    </source>
</evidence>
<reference evidence="6" key="4">
    <citation type="submission" date="2024-05" db="EMBL/GenBank/DDBJ databases">
        <authorList>
            <person name="Sun Q."/>
            <person name="Zhou Y."/>
        </authorList>
    </citation>
    <scope>NUCLEOTIDE SEQUENCE</scope>
    <source>
        <strain evidence="6">CGMCC 4.5581</strain>
    </source>
</reference>
<keyword evidence="3" id="KW-0159">Chromosome partition</keyword>
<dbReference type="SUPFAM" id="SSF46785">
    <property type="entry name" value="Winged helix' DNA-binding domain"/>
    <property type="match status" value="2"/>
</dbReference>
<organism evidence="7 8">
    <name type="scientific">Modestobacter marinus</name>
    <dbReference type="NCBI Taxonomy" id="477641"/>
    <lineage>
        <taxon>Bacteria</taxon>
        <taxon>Bacillati</taxon>
        <taxon>Actinomycetota</taxon>
        <taxon>Actinomycetes</taxon>
        <taxon>Geodermatophilales</taxon>
        <taxon>Geodermatophilaceae</taxon>
        <taxon>Modestobacter</taxon>
    </lineage>
</organism>
<dbReference type="Gene3D" id="1.10.10.10">
    <property type="entry name" value="Winged helix-like DNA-binding domain superfamily/Winged helix DNA-binding domain"/>
    <property type="match status" value="2"/>
</dbReference>
<protein>
    <submittedName>
        <fullName evidence="7">Segregation and condensation protein B</fullName>
    </submittedName>
</protein>
<dbReference type="InterPro" id="IPR036388">
    <property type="entry name" value="WH-like_DNA-bd_sf"/>
</dbReference>
<comment type="caution">
    <text evidence="7">The sequence shown here is derived from an EMBL/GenBank/DDBJ whole genome shotgun (WGS) entry which is preliminary data.</text>
</comment>
<proteinExistence type="predicted"/>
<feature type="compositionally biased region" description="Low complexity" evidence="5">
    <location>
        <begin position="61"/>
        <end position="76"/>
    </location>
</feature>
<dbReference type="AlphaFoldDB" id="A0A846LV28"/>
<sequence>MSDQPDDAEPDGVPPGDVELGGVPSDHVERDDVPSEDAEPDGDPSNALPPGDVETTEHPDGLAADGLAADGLAADGARPHDVEGADKAAPAPFSWDAVAAELAATLEEHDEEAVAAGWGQVAAQLAADLGAPTGRPGTGVPAPGTDHGPEPTPGTDHGPDTEPAPLGRAPAAPPVELEVVPEPEAPVEEAVAADPVTDGPTAEELDPAALRGGLEALLFVVDSPIDEGSLAAALGCPVPRVRAELTALAADYDGRRAGVTLRRVGEGWRLYTREEHAAVVERHLLEGQRSRLTQAALETLAVIAYRQPVTRARVSAIRGVGVDAVVRTLVSRGLIREAGSDPDTGGGLYVTTPLFLERLGLTGLDELPELAPLLPDTGAMVDEHPDA</sequence>
<dbReference type="Proteomes" id="UP000648663">
    <property type="component" value="Unassembled WGS sequence"/>
</dbReference>
<evidence type="ECO:0000256" key="5">
    <source>
        <dbReference type="SAM" id="MobiDB-lite"/>
    </source>
</evidence>
<dbReference type="InterPro" id="IPR036390">
    <property type="entry name" value="WH_DNA-bd_sf"/>
</dbReference>
<keyword evidence="9" id="KW-1185">Reference proteome</keyword>
<evidence type="ECO:0000256" key="2">
    <source>
        <dbReference type="ARBA" id="ARBA00022618"/>
    </source>
</evidence>
<dbReference type="RefSeq" id="WP_166756860.1">
    <property type="nucleotide sequence ID" value="NZ_BAABJU010000024.1"/>
</dbReference>
<dbReference type="EMBL" id="JAAMPA010000002">
    <property type="protein sequence ID" value="NIH69338.1"/>
    <property type="molecule type" value="Genomic_DNA"/>
</dbReference>
<dbReference type="EMBL" id="BMMI01000011">
    <property type="protein sequence ID" value="GGL83009.1"/>
    <property type="molecule type" value="Genomic_DNA"/>
</dbReference>
<feature type="region of interest" description="Disordered" evidence="5">
    <location>
        <begin position="129"/>
        <end position="171"/>
    </location>
</feature>
<keyword evidence="1" id="KW-0963">Cytoplasm</keyword>
<reference evidence="9" key="2">
    <citation type="journal article" date="2019" name="Int. J. Syst. Evol. Microbiol.">
        <title>The Global Catalogue of Microorganisms (GCM) 10K type strain sequencing project: providing services to taxonomists for standard genome sequencing and annotation.</title>
        <authorList>
            <consortium name="The Broad Institute Genomics Platform"/>
            <consortium name="The Broad Institute Genome Sequencing Center for Infectious Disease"/>
            <person name="Wu L."/>
            <person name="Ma J."/>
        </authorList>
    </citation>
    <scope>NUCLEOTIDE SEQUENCE [LARGE SCALE GENOMIC DNA]</scope>
    <source>
        <strain evidence="9">CGMCC 4.5581</strain>
    </source>
</reference>
<accession>A0A846LV28</accession>
<dbReference type="NCBIfam" id="TIGR00281">
    <property type="entry name" value="SMC-Scp complex subunit ScpB"/>
    <property type="match status" value="1"/>
</dbReference>
<evidence type="ECO:0000313" key="6">
    <source>
        <dbReference type="EMBL" id="GGL83009.1"/>
    </source>
</evidence>
<dbReference type="InterPro" id="IPR005234">
    <property type="entry name" value="ScpB_csome_segregation"/>
</dbReference>
<feature type="compositionally biased region" description="Acidic residues" evidence="5">
    <location>
        <begin position="1"/>
        <end position="10"/>
    </location>
</feature>
<evidence type="ECO:0000313" key="9">
    <source>
        <dbReference type="Proteomes" id="UP000648663"/>
    </source>
</evidence>
<reference evidence="7 8" key="3">
    <citation type="submission" date="2020-02" db="EMBL/GenBank/DDBJ databases">
        <title>Sequencing the genomes of 1000 actinobacteria strains.</title>
        <authorList>
            <person name="Klenk H.-P."/>
        </authorList>
    </citation>
    <scope>NUCLEOTIDE SEQUENCE [LARGE SCALE GENOMIC DNA]</scope>
    <source>
        <strain evidence="7 8">DSM 45201</strain>
    </source>
</reference>
<dbReference type="PANTHER" id="PTHR34298:SF2">
    <property type="entry name" value="SEGREGATION AND CONDENSATION PROTEIN B"/>
    <property type="match status" value="1"/>
</dbReference>
<dbReference type="GO" id="GO:0051304">
    <property type="term" value="P:chromosome separation"/>
    <property type="evidence" value="ECO:0007669"/>
    <property type="project" value="InterPro"/>
</dbReference>
<evidence type="ECO:0000313" key="7">
    <source>
        <dbReference type="EMBL" id="NIH69338.1"/>
    </source>
</evidence>
<evidence type="ECO:0000313" key="8">
    <source>
        <dbReference type="Proteomes" id="UP000552836"/>
    </source>
</evidence>
<reference evidence="6" key="1">
    <citation type="journal article" date="2014" name="Int. J. Syst. Evol. Microbiol.">
        <title>Complete genome of a new Firmicutes species belonging to the dominant human colonic microbiota ('Ruminococcus bicirculans') reveals two chromosomes and a selective capacity to utilize plant glucans.</title>
        <authorList>
            <consortium name="NISC Comparative Sequencing Program"/>
            <person name="Wegmann U."/>
            <person name="Louis P."/>
            <person name="Goesmann A."/>
            <person name="Henrissat B."/>
            <person name="Duncan S.H."/>
            <person name="Flint H.J."/>
        </authorList>
    </citation>
    <scope>NUCLEOTIDE SEQUENCE</scope>
    <source>
        <strain evidence="6">CGMCC 4.5581</strain>
    </source>
</reference>
<feature type="region of interest" description="Disordered" evidence="5">
    <location>
        <begin position="1"/>
        <end position="89"/>
    </location>
</feature>
<dbReference type="PANTHER" id="PTHR34298">
    <property type="entry name" value="SEGREGATION AND CONDENSATION PROTEIN B"/>
    <property type="match status" value="1"/>
</dbReference>
<keyword evidence="2" id="KW-0132">Cell division</keyword>
<feature type="compositionally biased region" description="Basic and acidic residues" evidence="5">
    <location>
        <begin position="77"/>
        <end position="86"/>
    </location>
</feature>